<organism evidence="2 3">
    <name type="scientific">Zopfia rhizophila CBS 207.26</name>
    <dbReference type="NCBI Taxonomy" id="1314779"/>
    <lineage>
        <taxon>Eukaryota</taxon>
        <taxon>Fungi</taxon>
        <taxon>Dikarya</taxon>
        <taxon>Ascomycota</taxon>
        <taxon>Pezizomycotina</taxon>
        <taxon>Dothideomycetes</taxon>
        <taxon>Dothideomycetes incertae sedis</taxon>
        <taxon>Zopfiaceae</taxon>
        <taxon>Zopfia</taxon>
    </lineage>
</organism>
<protein>
    <submittedName>
        <fullName evidence="2">HET-domain-containing protein</fullName>
    </submittedName>
</protein>
<reference evidence="2" key="1">
    <citation type="journal article" date="2020" name="Stud. Mycol.">
        <title>101 Dothideomycetes genomes: a test case for predicting lifestyles and emergence of pathogens.</title>
        <authorList>
            <person name="Haridas S."/>
            <person name="Albert R."/>
            <person name="Binder M."/>
            <person name="Bloem J."/>
            <person name="Labutti K."/>
            <person name="Salamov A."/>
            <person name="Andreopoulos B."/>
            <person name="Baker S."/>
            <person name="Barry K."/>
            <person name="Bills G."/>
            <person name="Bluhm B."/>
            <person name="Cannon C."/>
            <person name="Castanera R."/>
            <person name="Culley D."/>
            <person name="Daum C."/>
            <person name="Ezra D."/>
            <person name="Gonzalez J."/>
            <person name="Henrissat B."/>
            <person name="Kuo A."/>
            <person name="Liang C."/>
            <person name="Lipzen A."/>
            <person name="Lutzoni F."/>
            <person name="Magnuson J."/>
            <person name="Mondo S."/>
            <person name="Nolan M."/>
            <person name="Ohm R."/>
            <person name="Pangilinan J."/>
            <person name="Park H.-J."/>
            <person name="Ramirez L."/>
            <person name="Alfaro M."/>
            <person name="Sun H."/>
            <person name="Tritt A."/>
            <person name="Yoshinaga Y."/>
            <person name="Zwiers L.-H."/>
            <person name="Turgeon B."/>
            <person name="Goodwin S."/>
            <person name="Spatafora J."/>
            <person name="Crous P."/>
            <person name="Grigoriev I."/>
        </authorList>
    </citation>
    <scope>NUCLEOTIDE SEQUENCE</scope>
    <source>
        <strain evidence="2">CBS 207.26</strain>
    </source>
</reference>
<dbReference type="Proteomes" id="UP000800200">
    <property type="component" value="Unassembled WGS sequence"/>
</dbReference>
<evidence type="ECO:0000313" key="3">
    <source>
        <dbReference type="Proteomes" id="UP000800200"/>
    </source>
</evidence>
<keyword evidence="3" id="KW-1185">Reference proteome</keyword>
<name>A0A6A6DS01_9PEZI</name>
<dbReference type="EMBL" id="ML994648">
    <property type="protein sequence ID" value="KAF2182374.1"/>
    <property type="molecule type" value="Genomic_DNA"/>
</dbReference>
<proteinExistence type="predicted"/>
<dbReference type="Pfam" id="PF06985">
    <property type="entry name" value="HET"/>
    <property type="match status" value="1"/>
</dbReference>
<dbReference type="OrthoDB" id="10488063at2759"/>
<dbReference type="AlphaFoldDB" id="A0A6A6DS01"/>
<feature type="domain" description="Heterokaryon incompatibility" evidence="1">
    <location>
        <begin position="29"/>
        <end position="176"/>
    </location>
</feature>
<dbReference type="InterPro" id="IPR010730">
    <property type="entry name" value="HET"/>
</dbReference>
<sequence>MPKRVIDVGRDTNNNIVYLCESDSHKGEYVVLSHRWSDKTKSVATTRANKQDRINAGIEIGSLTRAFQDAITVARKLHVRYLWIDSLCIVQNDEHDMRDEFCVMEQIYSSAYFTIAATSSECQRYGFLTRSANKDLELSVTGCEQTNFLCGCATTADFSKDVANTELNQRGWVYQERALSSRIIHFAATRTYWESECEVKCDSGSPGNILSRSNFPYERSGISTHGTTTVEENRAKVVFEEPFARYSQLGLSEPRDKSNAILGIEYRLAMFYWTSSVYGVFQTHFGRSLLWKRAKDKMVRITFHNQVVPTWLWMAYENPIDYVRVSPDFTEYRSKFNFDYKNIDDSKGNRCLLEVCLQK</sequence>
<accession>A0A6A6DS01</accession>
<gene>
    <name evidence="2" type="ORF">K469DRAFT_636700</name>
</gene>
<dbReference type="PANTHER" id="PTHR33112">
    <property type="entry name" value="DOMAIN PROTEIN, PUTATIVE-RELATED"/>
    <property type="match status" value="1"/>
</dbReference>
<evidence type="ECO:0000259" key="1">
    <source>
        <dbReference type="Pfam" id="PF06985"/>
    </source>
</evidence>
<dbReference type="PANTHER" id="PTHR33112:SF10">
    <property type="entry name" value="TOL"/>
    <property type="match status" value="1"/>
</dbReference>
<evidence type="ECO:0000313" key="2">
    <source>
        <dbReference type="EMBL" id="KAF2182374.1"/>
    </source>
</evidence>